<dbReference type="eggNOG" id="KOG0032">
    <property type="taxonomic scope" value="Eukaryota"/>
</dbReference>
<dbReference type="InParanoid" id="W3WX76"/>
<feature type="compositionally biased region" description="Polar residues" evidence="1">
    <location>
        <begin position="443"/>
        <end position="452"/>
    </location>
</feature>
<proteinExistence type="predicted"/>
<feature type="region of interest" description="Disordered" evidence="1">
    <location>
        <begin position="437"/>
        <end position="482"/>
    </location>
</feature>
<gene>
    <name evidence="3" type="ORF">PFICI_10461</name>
</gene>
<dbReference type="PROSITE" id="PS50011">
    <property type="entry name" value="PROTEIN_KINASE_DOM"/>
    <property type="match status" value="1"/>
</dbReference>
<dbReference type="STRING" id="1229662.W3WX76"/>
<dbReference type="RefSeq" id="XP_007837233.1">
    <property type="nucleotide sequence ID" value="XM_007839042.1"/>
</dbReference>
<dbReference type="GO" id="GO:0004672">
    <property type="term" value="F:protein kinase activity"/>
    <property type="evidence" value="ECO:0007669"/>
    <property type="project" value="InterPro"/>
</dbReference>
<feature type="compositionally biased region" description="Basic and acidic residues" evidence="1">
    <location>
        <begin position="467"/>
        <end position="482"/>
    </location>
</feature>
<accession>W3WX76</accession>
<dbReference type="GO" id="GO:0005524">
    <property type="term" value="F:ATP binding"/>
    <property type="evidence" value="ECO:0007669"/>
    <property type="project" value="InterPro"/>
</dbReference>
<dbReference type="KEGG" id="pfy:PFICI_10461"/>
<evidence type="ECO:0000259" key="2">
    <source>
        <dbReference type="PROSITE" id="PS50011"/>
    </source>
</evidence>
<dbReference type="Proteomes" id="UP000030651">
    <property type="component" value="Unassembled WGS sequence"/>
</dbReference>
<dbReference type="InterPro" id="IPR011009">
    <property type="entry name" value="Kinase-like_dom_sf"/>
</dbReference>
<evidence type="ECO:0000313" key="4">
    <source>
        <dbReference type="Proteomes" id="UP000030651"/>
    </source>
</evidence>
<evidence type="ECO:0000313" key="3">
    <source>
        <dbReference type="EMBL" id="ETS78399.1"/>
    </source>
</evidence>
<organism evidence="3 4">
    <name type="scientific">Pestalotiopsis fici (strain W106-1 / CGMCC3.15140)</name>
    <dbReference type="NCBI Taxonomy" id="1229662"/>
    <lineage>
        <taxon>Eukaryota</taxon>
        <taxon>Fungi</taxon>
        <taxon>Dikarya</taxon>
        <taxon>Ascomycota</taxon>
        <taxon>Pezizomycotina</taxon>
        <taxon>Sordariomycetes</taxon>
        <taxon>Xylariomycetidae</taxon>
        <taxon>Amphisphaeriales</taxon>
        <taxon>Sporocadaceae</taxon>
        <taxon>Pestalotiopsis</taxon>
    </lineage>
</organism>
<dbReference type="Gene3D" id="1.10.510.10">
    <property type="entry name" value="Transferase(Phosphotransferase) domain 1"/>
    <property type="match status" value="1"/>
</dbReference>
<evidence type="ECO:0000256" key="1">
    <source>
        <dbReference type="SAM" id="MobiDB-lite"/>
    </source>
</evidence>
<dbReference type="InterPro" id="IPR000719">
    <property type="entry name" value="Prot_kinase_dom"/>
</dbReference>
<dbReference type="SUPFAM" id="SSF56112">
    <property type="entry name" value="Protein kinase-like (PK-like)"/>
    <property type="match status" value="1"/>
</dbReference>
<feature type="domain" description="Protein kinase" evidence="2">
    <location>
        <begin position="91"/>
        <end position="375"/>
    </location>
</feature>
<sequence>MSSPTQPTLSPSSWKVAQDQTKTTPETSSAPRGSNEHRITQANDVATHDAQQMADPTNKSKGKDKAHLEKLVQEENESRGELPRYPGLEQWELVEKIGEDGLSIVYRARHATGVGTEVAIKVVRKFDMNSPQRARILKEVQIMRELDHPNIIALLAFSESRQYYYIIMELATDGELFDQIARLEYFSEELARHIVIQVAIALHYLHKRGIVHRNIKPENILLNPIPIEPSRTRKRKLPRDEDKVDEGEHLPGQDARGIGLIKIAGFSMSELVRTTAPRGTIRDAAPGIVEDESYSKTTDIWALGCILYTILCGFPPFYDENIEVLTDKLTKEQPTFLSPWWDNISKSAQSLVSHMLANEPKNRCTLAEFFAHPWVCRQLEPMPPDEKSVSENMLSTATVFRPGDHDKRVHFQTFDATFLRQNLSFIYSVKLEDEEVKREKQITRQGNTASHSRISKELFEDDEEESDLSRGQDLRQRVRDRNRQNDIPEISLDRATLISRRAQMNADASPLTSMKAALGTGNAKVIERLLEKDFVKLATGDYAWLQELKDIGYSFFDMACLLVEQETDSPWIYFAPHSIETVGIRCDAHIPGCVHQILHPSHNDKTIFAQGATQSGGDYHQTLLVVQRLCGLAGITPVSRDQKTWNGLAEFSEENKTVTITYPLANEDFSSTAKLLILILDGLRSAIGIYQSRGYCCNSFTILQSTNVVPVQNYRGAPVEVCRIDLTSLDKFRESLAHASHASDVQTITLQILSAIFRPEGELTRRLERSGMDVLLPLTVQILCIGFISYCQAHIGALQLSFLDTPISKVCLLGKAAGSGNPIIEGHLVRLTCMGDMILQPVFAFSVVDSQSIPDGILCGHDLFASLEDTVDTWGPAQFVMPQEGHWPPLALIIGGGVIHAIDSDCTQLHWSHDFGKARVPKNGIDPFLKMIIGSLVSVNTKCQIDEEERWYDSSWILQSLGPYFPRWEYFERQVGMQAGEYFLLQANAAQQKVAGRTLKQHRLLQEDDALISFLDNLWGLQVSFCTGISRRVPLQTMVADMLPIFADAFISNGEDHAAWIELQEQHGITEKFRSGMARNCLLGLPGRLHRLALKMTRRIFMALAETGVDRSGKYMIVAWPRSQDIYRCFQIPCEHESAWTKVLADSTDCATFAYITTLCLETDTIRCQGPNAIWKGTMPLMETAVIGHHSTLPTSRSQATLNTSQVQTAPSSSNPIPLLLDSTISSTPKLGLSLQHNATHFFQKADHCFFVTVQRPDASSTPMLVARSSTLPPRIQWRVLQHLRGEERKRKSRLRERVIEGDAAELVSLSAIT</sequence>
<feature type="compositionally biased region" description="Low complexity" evidence="1">
    <location>
        <begin position="1"/>
        <end position="13"/>
    </location>
</feature>
<dbReference type="HOGENOM" id="CLU_260437_0_0_1"/>
<dbReference type="Pfam" id="PF00069">
    <property type="entry name" value="Pkinase"/>
    <property type="match status" value="1"/>
</dbReference>
<name>W3WX76_PESFW</name>
<dbReference type="PANTHER" id="PTHR24347">
    <property type="entry name" value="SERINE/THREONINE-PROTEIN KINASE"/>
    <property type="match status" value="1"/>
</dbReference>
<dbReference type="EMBL" id="KI912115">
    <property type="protein sequence ID" value="ETS78399.1"/>
    <property type="molecule type" value="Genomic_DNA"/>
</dbReference>
<feature type="compositionally biased region" description="Polar residues" evidence="1">
    <location>
        <begin position="18"/>
        <end position="32"/>
    </location>
</feature>
<protein>
    <recommendedName>
        <fullName evidence="2">Protein kinase domain-containing protein</fullName>
    </recommendedName>
</protein>
<dbReference type="OrthoDB" id="428577at2759"/>
<dbReference type="GeneID" id="19275474"/>
<feature type="region of interest" description="Disordered" evidence="1">
    <location>
        <begin position="1"/>
        <end position="66"/>
    </location>
</feature>
<reference evidence="4" key="1">
    <citation type="journal article" date="2015" name="BMC Genomics">
        <title>Genomic and transcriptomic analysis of the endophytic fungus Pestalotiopsis fici reveals its lifestyle and high potential for synthesis of natural products.</title>
        <authorList>
            <person name="Wang X."/>
            <person name="Zhang X."/>
            <person name="Liu L."/>
            <person name="Xiang M."/>
            <person name="Wang W."/>
            <person name="Sun X."/>
            <person name="Che Y."/>
            <person name="Guo L."/>
            <person name="Liu G."/>
            <person name="Guo L."/>
            <person name="Wang C."/>
            <person name="Yin W.B."/>
            <person name="Stadler M."/>
            <person name="Zhang X."/>
            <person name="Liu X."/>
        </authorList>
    </citation>
    <scope>NUCLEOTIDE SEQUENCE [LARGE SCALE GENOMIC DNA]</scope>
    <source>
        <strain evidence="4">W106-1 / CGMCC3.15140</strain>
    </source>
</reference>
<keyword evidence="4" id="KW-1185">Reference proteome</keyword>